<dbReference type="Proteomes" id="UP000515908">
    <property type="component" value="Chromosome 07"/>
</dbReference>
<keyword evidence="3" id="KW-1185">Reference proteome</keyword>
<dbReference type="Gene3D" id="3.30.40.210">
    <property type="match status" value="1"/>
</dbReference>
<gene>
    <name evidence="2" type="ORF">ADEAN_000427600</name>
</gene>
<feature type="compositionally biased region" description="Acidic residues" evidence="1">
    <location>
        <begin position="51"/>
        <end position="63"/>
    </location>
</feature>
<protein>
    <submittedName>
        <fullName evidence="2">Uncharacterized protein</fullName>
    </submittedName>
</protein>
<feature type="region of interest" description="Disordered" evidence="1">
    <location>
        <begin position="51"/>
        <end position="89"/>
    </location>
</feature>
<dbReference type="EMBL" id="LR877151">
    <property type="protein sequence ID" value="CAD2216798.1"/>
    <property type="molecule type" value="Genomic_DNA"/>
</dbReference>
<dbReference type="InterPro" id="IPR038510">
    <property type="entry name" value="Spt4_sf"/>
</dbReference>
<evidence type="ECO:0000313" key="2">
    <source>
        <dbReference type="EMBL" id="CAD2216798.1"/>
    </source>
</evidence>
<evidence type="ECO:0000256" key="1">
    <source>
        <dbReference type="SAM" id="MobiDB-lite"/>
    </source>
</evidence>
<accession>A0A7G2CAL6</accession>
<organism evidence="2 3">
    <name type="scientific">Angomonas deanei</name>
    <dbReference type="NCBI Taxonomy" id="59799"/>
    <lineage>
        <taxon>Eukaryota</taxon>
        <taxon>Discoba</taxon>
        <taxon>Euglenozoa</taxon>
        <taxon>Kinetoplastea</taxon>
        <taxon>Metakinetoplastina</taxon>
        <taxon>Trypanosomatida</taxon>
        <taxon>Trypanosomatidae</taxon>
        <taxon>Strigomonadinae</taxon>
        <taxon>Angomonas</taxon>
    </lineage>
</organism>
<reference evidence="2 3" key="1">
    <citation type="submission" date="2020-08" db="EMBL/GenBank/DDBJ databases">
        <authorList>
            <person name="Newling K."/>
            <person name="Davey J."/>
            <person name="Forrester S."/>
        </authorList>
    </citation>
    <scope>NUCLEOTIDE SEQUENCE [LARGE SCALE GENOMIC DNA]</scope>
    <source>
        <strain evidence="3">Crithidia deanei Carvalho (ATCC PRA-265)</strain>
    </source>
</reference>
<name>A0A7G2CAL6_9TRYP</name>
<evidence type="ECO:0000313" key="3">
    <source>
        <dbReference type="Proteomes" id="UP000515908"/>
    </source>
</evidence>
<sequence length="89" mass="9813">MVASAHDLNDVATKNYINYIGIIDAERSWVARVIQKPPTCPDGVYAEALSDEDEFDEEEEGADEFSRGVEVGPGREGSEDANAIESRYM</sequence>
<dbReference type="AlphaFoldDB" id="A0A7G2CAL6"/>
<proteinExistence type="predicted"/>
<dbReference type="VEuPathDB" id="TriTrypDB:ADEAN_000427600"/>